<dbReference type="Gene3D" id="3.40.718.10">
    <property type="entry name" value="Isopropylmalate Dehydrogenase"/>
    <property type="match status" value="1"/>
</dbReference>
<dbReference type="EC" id="2.3.1.274" evidence="9"/>
<keyword evidence="6" id="KW-0443">Lipid metabolism</keyword>
<evidence type="ECO:0000256" key="10">
    <source>
        <dbReference type="ARBA" id="ARBA00046608"/>
    </source>
</evidence>
<comment type="catalytic activity">
    <reaction evidence="1">
        <text>a fatty acyl-[ACP] + phosphate = an acyl phosphate + holo-[ACP]</text>
        <dbReference type="Rhea" id="RHEA:42292"/>
        <dbReference type="Rhea" id="RHEA-COMP:9685"/>
        <dbReference type="Rhea" id="RHEA-COMP:14125"/>
        <dbReference type="ChEBI" id="CHEBI:43474"/>
        <dbReference type="ChEBI" id="CHEBI:59918"/>
        <dbReference type="ChEBI" id="CHEBI:64479"/>
        <dbReference type="ChEBI" id="CHEBI:138651"/>
        <dbReference type="EC" id="2.3.1.274"/>
    </reaction>
</comment>
<evidence type="ECO:0000256" key="4">
    <source>
        <dbReference type="ARBA" id="ARBA00022516"/>
    </source>
</evidence>
<keyword evidence="8" id="KW-1208">Phospholipid metabolism</keyword>
<dbReference type="PANTHER" id="PTHR30100">
    <property type="entry name" value="FATTY ACID/PHOSPHOLIPID SYNTHESIS PROTEIN PLSX"/>
    <property type="match status" value="1"/>
</dbReference>
<sequence>MRIGIDMMGGDYAPGSVIRGAILARESLPGDVEIVLIGNQEIFARYSEEHQLDVSGLSHVHTVDAVGMEDHPLKAFKEKPQAGLYLGQRMLTSGSLDGFCSAGNTGAMMVGAMQIITSIPGIIRPAIAAT</sequence>
<reference evidence="11" key="1">
    <citation type="journal article" date="2014" name="Front. Microbiol.">
        <title>High frequency of phylogenetically diverse reductive dehalogenase-homologous genes in deep subseafloor sedimentary metagenomes.</title>
        <authorList>
            <person name="Kawai M."/>
            <person name="Futagami T."/>
            <person name="Toyoda A."/>
            <person name="Takaki Y."/>
            <person name="Nishi S."/>
            <person name="Hori S."/>
            <person name="Arai W."/>
            <person name="Tsubouchi T."/>
            <person name="Morono Y."/>
            <person name="Uchiyama I."/>
            <person name="Ito T."/>
            <person name="Fujiyama A."/>
            <person name="Inagaki F."/>
            <person name="Takami H."/>
        </authorList>
    </citation>
    <scope>NUCLEOTIDE SEQUENCE</scope>
    <source>
        <strain evidence="11">Expedition CK06-06</strain>
    </source>
</reference>
<evidence type="ECO:0000256" key="5">
    <source>
        <dbReference type="ARBA" id="ARBA00022679"/>
    </source>
</evidence>
<comment type="subcellular location">
    <subcellularLocation>
        <location evidence="2">Cytoplasm</location>
    </subcellularLocation>
</comment>
<dbReference type="GO" id="GO:0006633">
    <property type="term" value="P:fatty acid biosynthetic process"/>
    <property type="evidence" value="ECO:0007669"/>
    <property type="project" value="InterPro"/>
</dbReference>
<dbReference type="PANTHER" id="PTHR30100:SF1">
    <property type="entry name" value="PHOSPHATE ACYLTRANSFERASE"/>
    <property type="match status" value="1"/>
</dbReference>
<dbReference type="SUPFAM" id="SSF53659">
    <property type="entry name" value="Isocitrate/Isopropylmalate dehydrogenase-like"/>
    <property type="match status" value="1"/>
</dbReference>
<feature type="non-terminal residue" evidence="11">
    <location>
        <position position="130"/>
    </location>
</feature>
<keyword evidence="5" id="KW-0808">Transferase</keyword>
<dbReference type="AlphaFoldDB" id="X1D0H5"/>
<protein>
    <recommendedName>
        <fullName evidence="9">phosphate acyltransferase</fullName>
        <ecNumber evidence="9">2.3.1.274</ecNumber>
    </recommendedName>
</protein>
<comment type="subunit">
    <text evidence="10">Homodimer. Probably interacts with PlsY.</text>
</comment>
<keyword evidence="4" id="KW-0444">Lipid biosynthesis</keyword>
<keyword evidence="3" id="KW-0963">Cytoplasm</keyword>
<comment type="caution">
    <text evidence="11">The sequence shown here is derived from an EMBL/GenBank/DDBJ whole genome shotgun (WGS) entry which is preliminary data.</text>
</comment>
<evidence type="ECO:0000256" key="2">
    <source>
        <dbReference type="ARBA" id="ARBA00004496"/>
    </source>
</evidence>
<dbReference type="Pfam" id="PF02504">
    <property type="entry name" value="FA_synthesis"/>
    <property type="match status" value="1"/>
</dbReference>
<evidence type="ECO:0000256" key="8">
    <source>
        <dbReference type="ARBA" id="ARBA00023264"/>
    </source>
</evidence>
<evidence type="ECO:0000256" key="9">
    <source>
        <dbReference type="ARBA" id="ARBA00024069"/>
    </source>
</evidence>
<evidence type="ECO:0000256" key="6">
    <source>
        <dbReference type="ARBA" id="ARBA00023098"/>
    </source>
</evidence>
<proteinExistence type="predicted"/>
<evidence type="ECO:0000256" key="7">
    <source>
        <dbReference type="ARBA" id="ARBA00023209"/>
    </source>
</evidence>
<evidence type="ECO:0000256" key="3">
    <source>
        <dbReference type="ARBA" id="ARBA00022490"/>
    </source>
</evidence>
<dbReference type="GO" id="GO:0043811">
    <property type="term" value="F:phosphate:acyl-[acyl carrier protein] acyltransferase activity"/>
    <property type="evidence" value="ECO:0007669"/>
    <property type="project" value="UniProtKB-EC"/>
</dbReference>
<evidence type="ECO:0000256" key="1">
    <source>
        <dbReference type="ARBA" id="ARBA00001232"/>
    </source>
</evidence>
<dbReference type="GO" id="GO:0005737">
    <property type="term" value="C:cytoplasm"/>
    <property type="evidence" value="ECO:0007669"/>
    <property type="project" value="UniProtKB-SubCell"/>
</dbReference>
<dbReference type="InterPro" id="IPR003664">
    <property type="entry name" value="FA_synthesis"/>
</dbReference>
<organism evidence="11">
    <name type="scientific">marine sediment metagenome</name>
    <dbReference type="NCBI Taxonomy" id="412755"/>
    <lineage>
        <taxon>unclassified sequences</taxon>
        <taxon>metagenomes</taxon>
        <taxon>ecological metagenomes</taxon>
    </lineage>
</organism>
<dbReference type="GO" id="GO:0008654">
    <property type="term" value="P:phospholipid biosynthetic process"/>
    <property type="evidence" value="ECO:0007669"/>
    <property type="project" value="UniProtKB-KW"/>
</dbReference>
<evidence type="ECO:0000313" key="11">
    <source>
        <dbReference type="EMBL" id="GAH01770.1"/>
    </source>
</evidence>
<keyword evidence="7" id="KW-0594">Phospholipid biosynthesis</keyword>
<dbReference type="InterPro" id="IPR012281">
    <property type="entry name" value="Phospholipid_synth_PlsX-like"/>
</dbReference>
<dbReference type="EMBL" id="BART01020237">
    <property type="protein sequence ID" value="GAH01770.1"/>
    <property type="molecule type" value="Genomic_DNA"/>
</dbReference>
<gene>
    <name evidence="11" type="ORF">S01H4_37633</name>
</gene>
<accession>X1D0H5</accession>
<name>X1D0H5_9ZZZZ</name>